<reference evidence="2" key="1">
    <citation type="submission" date="2017-08" db="EMBL/GenBank/DDBJ databases">
        <title>Genomes of multiple Clavibacter strains from different subspecies.</title>
        <authorList>
            <person name="Yuan X.-K."/>
            <person name="Li X.-S."/>
            <person name="Nie J."/>
            <person name="De Boer S.H."/>
        </authorList>
    </citation>
    <scope>NUCLEOTIDE SEQUENCE [LARGE SCALE GENOMIC DNA]</scope>
    <source>
        <strain evidence="2">ATCC 33566</strain>
    </source>
</reference>
<dbReference type="InterPro" id="IPR011009">
    <property type="entry name" value="Kinase-like_dom_sf"/>
</dbReference>
<dbReference type="Pfam" id="PF03881">
    <property type="entry name" value="Fructosamin_kin"/>
    <property type="match status" value="1"/>
</dbReference>
<dbReference type="PANTHER" id="PTHR12149">
    <property type="entry name" value="FRUCTOSAMINE 3 KINASE-RELATED PROTEIN"/>
    <property type="match status" value="1"/>
</dbReference>
<dbReference type="InterPro" id="IPR016477">
    <property type="entry name" value="Fructo-/Ketosamine-3-kinase"/>
</dbReference>
<keyword evidence="3" id="KW-1185">Reference proteome</keyword>
<dbReference type="OrthoDB" id="5291879at2"/>
<dbReference type="PIRSF" id="PIRSF006221">
    <property type="entry name" value="Ketosamine-3-kinase"/>
    <property type="match status" value="1"/>
</dbReference>
<evidence type="ECO:0000256" key="1">
    <source>
        <dbReference type="PIRNR" id="PIRNR006221"/>
    </source>
</evidence>
<gene>
    <name evidence="2" type="ORF">B5P24_00155</name>
</gene>
<dbReference type="PANTHER" id="PTHR12149:SF8">
    <property type="entry name" value="PROTEIN-RIBULOSAMINE 3-KINASE"/>
    <property type="match status" value="1"/>
</dbReference>
<name>A0A225CII0_9MICO</name>
<dbReference type="Proteomes" id="UP000215316">
    <property type="component" value="Unassembled WGS sequence"/>
</dbReference>
<protein>
    <submittedName>
        <fullName evidence="2">Fructosamine kinase</fullName>
    </submittedName>
</protein>
<evidence type="ECO:0000313" key="3">
    <source>
        <dbReference type="Proteomes" id="UP000215316"/>
    </source>
</evidence>
<dbReference type="Gene3D" id="1.20.1270.240">
    <property type="match status" value="1"/>
</dbReference>
<dbReference type="SUPFAM" id="SSF56112">
    <property type="entry name" value="Protein kinase-like (PK-like)"/>
    <property type="match status" value="1"/>
</dbReference>
<dbReference type="RefSeq" id="WP_094125999.1">
    <property type="nucleotide sequence ID" value="NZ_CP040788.1"/>
</dbReference>
<dbReference type="AlphaFoldDB" id="A0A225CII0"/>
<dbReference type="GO" id="GO:0016301">
    <property type="term" value="F:kinase activity"/>
    <property type="evidence" value="ECO:0007669"/>
    <property type="project" value="UniProtKB-UniRule"/>
</dbReference>
<proteinExistence type="inferred from homology"/>
<keyword evidence="1 2" id="KW-0418">Kinase</keyword>
<sequence>MSAAGSGGAADAYRKERADAPRGFFEAEAAGLAWLAEAEPAGGARVVRVLDVAPGRIDLERLRPACPTRDAARAFGAALAITHDAGADGFGSPPPRIDGPAFIGRQPLSVGRVAPGVGDASGAGSGSGWGAWYARERVLPYLRRAVDAGNATAAQAADVERACTAASDGRFDDGAPAARIHGDLWSGNVQWTDGGAVIIDPAAHGGHRETDLAMLALFGCSGLDDVLGAYADAGSLAPDWRDRVALHQLHPLAVHAASHGPAYGDALHDAARAVLRM</sequence>
<dbReference type="EMBL" id="MZMQ01000001">
    <property type="protein sequence ID" value="OQJ61562.1"/>
    <property type="molecule type" value="Genomic_DNA"/>
</dbReference>
<evidence type="ECO:0000313" key="2">
    <source>
        <dbReference type="EMBL" id="OQJ61562.1"/>
    </source>
</evidence>
<keyword evidence="1" id="KW-0808">Transferase</keyword>
<comment type="caution">
    <text evidence="2">The sequence shown here is derived from an EMBL/GenBank/DDBJ whole genome shotgun (WGS) entry which is preliminary data.</text>
</comment>
<accession>A0A225CII0</accession>
<dbReference type="Gene3D" id="1.10.510.10">
    <property type="entry name" value="Transferase(Phosphotransferase) domain 1"/>
    <property type="match status" value="1"/>
</dbReference>
<organism evidence="2 3">
    <name type="scientific">Clavibacter tessellarius</name>
    <dbReference type="NCBI Taxonomy" id="31965"/>
    <lineage>
        <taxon>Bacteria</taxon>
        <taxon>Bacillati</taxon>
        <taxon>Actinomycetota</taxon>
        <taxon>Actinomycetes</taxon>
        <taxon>Micrococcales</taxon>
        <taxon>Microbacteriaceae</taxon>
        <taxon>Clavibacter</taxon>
    </lineage>
</organism>
<comment type="similarity">
    <text evidence="1">Belongs to the fructosamine kinase family.</text>
</comment>
<dbReference type="Gene3D" id="3.30.200.20">
    <property type="entry name" value="Phosphorylase Kinase, domain 1"/>
    <property type="match status" value="1"/>
</dbReference>